<reference evidence="1 2" key="1">
    <citation type="submission" date="2018-05" db="EMBL/GenBank/DDBJ databases">
        <title>Genome sequencing and assembly of the regulated plant pathogen Lachnellula willkommii and related sister species for the development of diagnostic species identification markers.</title>
        <authorList>
            <person name="Giroux E."/>
            <person name="Bilodeau G."/>
        </authorList>
    </citation>
    <scope>NUCLEOTIDE SEQUENCE [LARGE SCALE GENOMIC DNA]</scope>
    <source>
        <strain evidence="1 2">CBS 268.59</strain>
    </source>
</reference>
<accession>A0A8T9C6T2</accession>
<name>A0A8T9C6T2_9HELO</name>
<dbReference type="Proteomes" id="UP000469558">
    <property type="component" value="Unassembled WGS sequence"/>
</dbReference>
<organism evidence="1 2">
    <name type="scientific">Lachnellula suecica</name>
    <dbReference type="NCBI Taxonomy" id="602035"/>
    <lineage>
        <taxon>Eukaryota</taxon>
        <taxon>Fungi</taxon>
        <taxon>Dikarya</taxon>
        <taxon>Ascomycota</taxon>
        <taxon>Pezizomycotina</taxon>
        <taxon>Leotiomycetes</taxon>
        <taxon>Helotiales</taxon>
        <taxon>Lachnaceae</taxon>
        <taxon>Lachnellula</taxon>
    </lineage>
</organism>
<sequence>MQAEGIDLFWPEYDILEKLKAQKFTLAGTHMAELEHRYLEFDRTSGPLLDVINLIESGPSPMQSTVSVAKSTPSQVIDPLATVEIQSHNSPLTLNSKSLEEGAGTPAWQDTDPLANRAIPLYNFFREFFHNNPPTVPQISYSKRLYRHFITFPTARGSTGPIMRDCVFCYIKQQHCQYHAVPDQPPFEPNVHGTLEDENLAETNVTALQAQFEDLSYVDMREAGLMCKE</sequence>
<dbReference type="AlphaFoldDB" id="A0A8T9C6T2"/>
<gene>
    <name evidence="1" type="ORF">LSUE1_G005566</name>
</gene>
<protein>
    <submittedName>
        <fullName evidence="1">Uncharacterized protein</fullName>
    </submittedName>
</protein>
<keyword evidence="2" id="KW-1185">Reference proteome</keyword>
<evidence type="ECO:0000313" key="1">
    <source>
        <dbReference type="EMBL" id="TVY81385.1"/>
    </source>
</evidence>
<evidence type="ECO:0000313" key="2">
    <source>
        <dbReference type="Proteomes" id="UP000469558"/>
    </source>
</evidence>
<dbReference type="EMBL" id="QGMK01000489">
    <property type="protein sequence ID" value="TVY81385.1"/>
    <property type="molecule type" value="Genomic_DNA"/>
</dbReference>
<dbReference type="OrthoDB" id="5383268at2759"/>
<proteinExistence type="predicted"/>
<comment type="caution">
    <text evidence="1">The sequence shown here is derived from an EMBL/GenBank/DDBJ whole genome shotgun (WGS) entry which is preliminary data.</text>
</comment>